<feature type="modified residue" description="4-aspartylphosphate" evidence="12">
    <location>
        <position position="52"/>
    </location>
</feature>
<keyword evidence="3" id="KW-0963">Cytoplasm</keyword>
<evidence type="ECO:0000313" key="17">
    <source>
        <dbReference type="Proteomes" id="UP001519921"/>
    </source>
</evidence>
<proteinExistence type="predicted"/>
<dbReference type="Pfam" id="PF00072">
    <property type="entry name" value="Response_reg"/>
    <property type="match status" value="1"/>
</dbReference>
<evidence type="ECO:0000256" key="1">
    <source>
        <dbReference type="ARBA" id="ARBA00004496"/>
    </source>
</evidence>
<keyword evidence="12" id="KW-0597">Phosphoprotein</keyword>
<dbReference type="InterPro" id="IPR039420">
    <property type="entry name" value="WalR-like"/>
</dbReference>
<dbReference type="Gene3D" id="1.10.10.10">
    <property type="entry name" value="Winged helix-like DNA-binding domain superfamily/Winged helix DNA-binding domain"/>
    <property type="match status" value="1"/>
</dbReference>
<dbReference type="Proteomes" id="UP001519921">
    <property type="component" value="Unassembled WGS sequence"/>
</dbReference>
<feature type="DNA-binding region" description="OmpR/PhoB-type" evidence="13">
    <location>
        <begin position="124"/>
        <end position="222"/>
    </location>
</feature>
<dbReference type="PROSITE" id="PS50110">
    <property type="entry name" value="RESPONSE_REGULATORY"/>
    <property type="match status" value="1"/>
</dbReference>
<comment type="subcellular location">
    <subcellularLocation>
        <location evidence="1">Cytoplasm</location>
    </subcellularLocation>
</comment>
<evidence type="ECO:0000259" key="14">
    <source>
        <dbReference type="PROSITE" id="PS50110"/>
    </source>
</evidence>
<evidence type="ECO:0000256" key="3">
    <source>
        <dbReference type="ARBA" id="ARBA00022490"/>
    </source>
</evidence>
<evidence type="ECO:0000256" key="11">
    <source>
        <dbReference type="ARBA" id="ARBA00039976"/>
    </source>
</evidence>
<dbReference type="SMART" id="SM00448">
    <property type="entry name" value="REC"/>
    <property type="match status" value="1"/>
</dbReference>
<evidence type="ECO:0000256" key="4">
    <source>
        <dbReference type="ARBA" id="ARBA00023015"/>
    </source>
</evidence>
<dbReference type="EMBL" id="JAHXPT010000010">
    <property type="protein sequence ID" value="MBW6410852.1"/>
    <property type="molecule type" value="Genomic_DNA"/>
</dbReference>
<evidence type="ECO:0000256" key="6">
    <source>
        <dbReference type="ARBA" id="ARBA00023125"/>
    </source>
</evidence>
<name>A0ABS7AQA6_9CLOT</name>
<protein>
    <recommendedName>
        <fullName evidence="11">Heme response regulator HssR</fullName>
    </recommendedName>
    <alternativeName>
        <fullName evidence="2">Stage 0 sporulation protein A homolog</fullName>
    </alternativeName>
</protein>
<feature type="domain" description="OmpR/PhoB-type" evidence="15">
    <location>
        <begin position="124"/>
        <end position="222"/>
    </location>
</feature>
<evidence type="ECO:0000256" key="9">
    <source>
        <dbReference type="ARBA" id="ARBA00024867"/>
    </source>
</evidence>
<dbReference type="RefSeq" id="WP_219780321.1">
    <property type="nucleotide sequence ID" value="NZ_JAHXPT010000010.1"/>
</dbReference>
<dbReference type="InterPro" id="IPR001867">
    <property type="entry name" value="OmpR/PhoB-type_DNA-bd"/>
</dbReference>
<keyword evidence="5" id="KW-0843">Virulence</keyword>
<organism evidence="16 17">
    <name type="scientific">Clostridium weizhouense</name>
    <dbReference type="NCBI Taxonomy" id="2859781"/>
    <lineage>
        <taxon>Bacteria</taxon>
        <taxon>Bacillati</taxon>
        <taxon>Bacillota</taxon>
        <taxon>Clostridia</taxon>
        <taxon>Eubacteriales</taxon>
        <taxon>Clostridiaceae</taxon>
        <taxon>Clostridium</taxon>
    </lineage>
</organism>
<keyword evidence="4" id="KW-0805">Transcription regulation</keyword>
<dbReference type="Pfam" id="PF00486">
    <property type="entry name" value="Trans_reg_C"/>
    <property type="match status" value="1"/>
</dbReference>
<accession>A0ABS7AQA6</accession>
<dbReference type="Gene3D" id="6.10.250.690">
    <property type="match status" value="1"/>
</dbReference>
<evidence type="ECO:0000256" key="8">
    <source>
        <dbReference type="ARBA" id="ARBA00023163"/>
    </source>
</evidence>
<dbReference type="PROSITE" id="PS51755">
    <property type="entry name" value="OMPR_PHOB"/>
    <property type="match status" value="1"/>
</dbReference>
<keyword evidence="17" id="KW-1185">Reference proteome</keyword>
<keyword evidence="6 13" id="KW-0238">DNA-binding</keyword>
<comment type="function">
    <text evidence="10">Member of the two-component regulatory system HssS/HssR involved in intracellular heme homeostasis and tempering of staphylococcal virulence. Phosphorylated HssR binds to a direct repeat sequence within hrtAB promoter and activates the expression of hrtAB, an efflux pump, in response to extracellular heme, hemin, hemoglobin or blood.</text>
</comment>
<evidence type="ECO:0000256" key="12">
    <source>
        <dbReference type="PROSITE-ProRule" id="PRU00169"/>
    </source>
</evidence>
<comment type="function">
    <text evidence="9">May play the central regulatory role in sporulation. It may be an element of the effector pathway responsible for the activation of sporulation genes in response to nutritional stress. Spo0A may act in concert with spo0H (a sigma factor) to control the expression of some genes that are critical to the sporulation process.</text>
</comment>
<evidence type="ECO:0000256" key="5">
    <source>
        <dbReference type="ARBA" id="ARBA00023026"/>
    </source>
</evidence>
<keyword evidence="7" id="KW-0010">Activator</keyword>
<evidence type="ECO:0000259" key="15">
    <source>
        <dbReference type="PROSITE" id="PS51755"/>
    </source>
</evidence>
<dbReference type="CDD" id="cd17574">
    <property type="entry name" value="REC_OmpR"/>
    <property type="match status" value="1"/>
</dbReference>
<evidence type="ECO:0000256" key="10">
    <source>
        <dbReference type="ARBA" id="ARBA00037471"/>
    </source>
</evidence>
<feature type="domain" description="Response regulatory" evidence="14">
    <location>
        <begin position="3"/>
        <end position="116"/>
    </location>
</feature>
<dbReference type="PANTHER" id="PTHR48111">
    <property type="entry name" value="REGULATOR OF RPOS"/>
    <property type="match status" value="1"/>
</dbReference>
<dbReference type="InterPro" id="IPR001789">
    <property type="entry name" value="Sig_transdc_resp-reg_receiver"/>
</dbReference>
<dbReference type="InterPro" id="IPR036388">
    <property type="entry name" value="WH-like_DNA-bd_sf"/>
</dbReference>
<dbReference type="SMART" id="SM00862">
    <property type="entry name" value="Trans_reg_C"/>
    <property type="match status" value="1"/>
</dbReference>
<keyword evidence="8" id="KW-0804">Transcription</keyword>
<dbReference type="CDD" id="cd00383">
    <property type="entry name" value="trans_reg_C"/>
    <property type="match status" value="1"/>
</dbReference>
<dbReference type="PANTHER" id="PTHR48111:SF49">
    <property type="entry name" value="HEME RESPONSE REGULATOR HSSR"/>
    <property type="match status" value="1"/>
</dbReference>
<evidence type="ECO:0000256" key="13">
    <source>
        <dbReference type="PROSITE-ProRule" id="PRU01091"/>
    </source>
</evidence>
<evidence type="ECO:0000313" key="16">
    <source>
        <dbReference type="EMBL" id="MBW6410852.1"/>
    </source>
</evidence>
<reference evidence="16 17" key="1">
    <citation type="submission" date="2021-07" db="EMBL/GenBank/DDBJ databases">
        <title>Clostridium weizhouense sp. nov., an anaerobic bacterium isolated from activated sludge of Petroleum wastewater.</title>
        <authorList>
            <person name="Li Q."/>
        </authorList>
    </citation>
    <scope>NUCLEOTIDE SEQUENCE [LARGE SCALE GENOMIC DNA]</scope>
    <source>
        <strain evidence="16 17">YB-6</strain>
    </source>
</reference>
<sequence>MIKILIVEDDKNINKLIQSLLKNENYEIVTAFDGDEALKKIDNEKVDMVITDIMMPNMDGWELCKEIREFSNMPILMLTVLGETSQKVKGFEIGADDYLTKPFEPLELVVRVKSLLKRYHLNESQSINIGNISIDKKNFILRVGNQNITLPLKEFELLFTLASMPGKTFSRDLLIENIWGYDFDGNERTLDVHIGRLRDRFPQDVSGVKITTIRGLGYRLEEVDCEG</sequence>
<gene>
    <name evidence="16" type="ORF">KYD98_12175</name>
</gene>
<dbReference type="Gene3D" id="3.40.50.2300">
    <property type="match status" value="1"/>
</dbReference>
<dbReference type="InterPro" id="IPR011006">
    <property type="entry name" value="CheY-like_superfamily"/>
</dbReference>
<comment type="caution">
    <text evidence="16">The sequence shown here is derived from an EMBL/GenBank/DDBJ whole genome shotgun (WGS) entry which is preliminary data.</text>
</comment>
<dbReference type="SUPFAM" id="SSF52172">
    <property type="entry name" value="CheY-like"/>
    <property type="match status" value="1"/>
</dbReference>
<evidence type="ECO:0000256" key="2">
    <source>
        <dbReference type="ARBA" id="ARBA00018672"/>
    </source>
</evidence>
<evidence type="ECO:0000256" key="7">
    <source>
        <dbReference type="ARBA" id="ARBA00023159"/>
    </source>
</evidence>